<keyword evidence="5" id="KW-1185">Reference proteome</keyword>
<accession>A0AA48GHP6</accession>
<dbReference type="Gene3D" id="3.60.21.10">
    <property type="match status" value="1"/>
</dbReference>
<sequence length="416" mass="45191">MGCPAFRLRSSTVPPRLFLAGLLALALGSRAPVAPGPPPSRLPEELARVDLVAVGDILMHQDVKTSALQAGSLTELWKEVTPLFKGADIAFANLETPIAPRTGRPGRPFQFNAPEDLPAALKASGLTIVSTANNHAFDQGPRGLAETLERLEAAGLPSVGGGATRAQAEAPRFLVVKGLRIAFLAFTDIFNINLNQKTDRPWVRSLDPAAAEAAVAAARAQADAVVVSLHWGAEYLHVPLPRQKEVARRLARAGADLILGHHPHVLQPVEVLENGSRRTVVAYSLGNFISNQDRVYRADLFPVAGGDSRDGVLFHCRFVKLKLADGSEQVRVEDARCEPLWTRNNWYERTRTRIREIQVVPLGAALAQAEGDLDRLRSAEPLDKAKVVEQQEYLRTLYLRRARAGEILGAAFVDGP</sequence>
<gene>
    <name evidence="4" type="ORF">METEAL_22500</name>
</gene>
<dbReference type="AlphaFoldDB" id="A0AA48GHP6"/>
<comment type="similarity">
    <text evidence="1">Belongs to the CapA family.</text>
</comment>
<evidence type="ECO:0000313" key="4">
    <source>
        <dbReference type="EMBL" id="BDU73076.1"/>
    </source>
</evidence>
<evidence type="ECO:0000259" key="3">
    <source>
        <dbReference type="SMART" id="SM00854"/>
    </source>
</evidence>
<dbReference type="SUPFAM" id="SSF56300">
    <property type="entry name" value="Metallo-dependent phosphatases"/>
    <property type="match status" value="1"/>
</dbReference>
<feature type="signal peptide" evidence="2">
    <location>
        <begin position="1"/>
        <end position="26"/>
    </location>
</feature>
<dbReference type="Pfam" id="PF09587">
    <property type="entry name" value="PGA_cap"/>
    <property type="match status" value="1"/>
</dbReference>
<dbReference type="InterPro" id="IPR052169">
    <property type="entry name" value="CW_Biosynth-Accessory"/>
</dbReference>
<dbReference type="EMBL" id="AP027080">
    <property type="protein sequence ID" value="BDU73076.1"/>
    <property type="molecule type" value="Genomic_DNA"/>
</dbReference>
<organism evidence="4 5">
    <name type="scientific">Mesoterricola silvestris</name>
    <dbReference type="NCBI Taxonomy" id="2927979"/>
    <lineage>
        <taxon>Bacteria</taxon>
        <taxon>Pseudomonadati</taxon>
        <taxon>Acidobacteriota</taxon>
        <taxon>Holophagae</taxon>
        <taxon>Holophagales</taxon>
        <taxon>Holophagaceae</taxon>
        <taxon>Mesoterricola</taxon>
    </lineage>
</organism>
<evidence type="ECO:0000313" key="5">
    <source>
        <dbReference type="Proteomes" id="UP001238179"/>
    </source>
</evidence>
<dbReference type="InterPro" id="IPR019079">
    <property type="entry name" value="Capsule_synth_CapA"/>
</dbReference>
<proteinExistence type="inferred from homology"/>
<dbReference type="KEGG" id="msil:METEAL_22500"/>
<dbReference type="PANTHER" id="PTHR33393">
    <property type="entry name" value="POLYGLUTAMINE SYNTHESIS ACCESSORY PROTEIN RV0574C-RELATED"/>
    <property type="match status" value="1"/>
</dbReference>
<keyword evidence="2" id="KW-0732">Signal</keyword>
<dbReference type="InterPro" id="IPR029052">
    <property type="entry name" value="Metallo-depent_PP-like"/>
</dbReference>
<feature type="chain" id="PRO_5041320259" description="Capsule synthesis protein CapA domain-containing protein" evidence="2">
    <location>
        <begin position="27"/>
        <end position="416"/>
    </location>
</feature>
<dbReference type="RefSeq" id="WP_316411719.1">
    <property type="nucleotide sequence ID" value="NZ_AP027080.1"/>
</dbReference>
<evidence type="ECO:0000256" key="1">
    <source>
        <dbReference type="ARBA" id="ARBA00005662"/>
    </source>
</evidence>
<feature type="domain" description="Capsule synthesis protein CapA" evidence="3">
    <location>
        <begin position="50"/>
        <end position="292"/>
    </location>
</feature>
<dbReference type="PANTHER" id="PTHR33393:SF12">
    <property type="entry name" value="CAPSULE BIOSYNTHESIS PROTEIN CAPA"/>
    <property type="match status" value="1"/>
</dbReference>
<name>A0AA48GHP6_9BACT</name>
<protein>
    <recommendedName>
        <fullName evidence="3">Capsule synthesis protein CapA domain-containing protein</fullName>
    </recommendedName>
</protein>
<dbReference type="SMART" id="SM00854">
    <property type="entry name" value="PGA_cap"/>
    <property type="match status" value="1"/>
</dbReference>
<dbReference type="Proteomes" id="UP001238179">
    <property type="component" value="Chromosome"/>
</dbReference>
<reference evidence="5" key="1">
    <citation type="journal article" date="2023" name="Int. J. Syst. Evol. Microbiol.">
        <title>Mesoterricola silvestris gen. nov., sp. nov., Mesoterricola sediminis sp. nov., Geothrix oryzae sp. nov., Geothrix edaphica sp. nov., Geothrix rubra sp. nov., and Geothrix limicola sp. nov., six novel members of Acidobacteriota isolated from soils.</title>
        <authorList>
            <person name="Itoh H."/>
            <person name="Sugisawa Y."/>
            <person name="Mise K."/>
            <person name="Xu Z."/>
            <person name="Kuniyasu M."/>
            <person name="Ushijima N."/>
            <person name="Kawano K."/>
            <person name="Kobayashi E."/>
            <person name="Shiratori Y."/>
            <person name="Masuda Y."/>
            <person name="Senoo K."/>
        </authorList>
    </citation>
    <scope>NUCLEOTIDE SEQUENCE [LARGE SCALE GENOMIC DNA]</scope>
    <source>
        <strain evidence="5">W79</strain>
    </source>
</reference>
<dbReference type="CDD" id="cd07381">
    <property type="entry name" value="MPP_CapA"/>
    <property type="match status" value="1"/>
</dbReference>
<evidence type="ECO:0000256" key="2">
    <source>
        <dbReference type="SAM" id="SignalP"/>
    </source>
</evidence>